<comment type="subcellular location">
    <subcellularLocation>
        <location evidence="1">Membrane</location>
        <topology evidence="1">Multi-pass membrane protein</topology>
    </subcellularLocation>
</comment>
<evidence type="ECO:0000256" key="2">
    <source>
        <dbReference type="ARBA" id="ARBA00009749"/>
    </source>
</evidence>
<keyword evidence="3" id="KW-0813">Transport</keyword>
<dbReference type="SUPFAM" id="SSF161093">
    <property type="entry name" value="MgtE membrane domain-like"/>
    <property type="match status" value="1"/>
</dbReference>
<comment type="caution">
    <text evidence="10">The sequence shown here is derived from an EMBL/GenBank/DDBJ whole genome shotgun (WGS) entry which is preliminary data.</text>
</comment>
<evidence type="ECO:0000256" key="4">
    <source>
        <dbReference type="ARBA" id="ARBA00022692"/>
    </source>
</evidence>
<evidence type="ECO:0000313" key="11">
    <source>
        <dbReference type="EMBL" id="CAE8654982.1"/>
    </source>
</evidence>
<evidence type="ECO:0000256" key="7">
    <source>
        <dbReference type="ARBA" id="ARBA00023136"/>
    </source>
</evidence>
<keyword evidence="7 8" id="KW-0472">Membrane</keyword>
<accession>A0A813G737</accession>
<evidence type="ECO:0000256" key="6">
    <source>
        <dbReference type="ARBA" id="ARBA00022989"/>
    </source>
</evidence>
<dbReference type="GO" id="GO:0016020">
    <property type="term" value="C:membrane"/>
    <property type="evidence" value="ECO:0007669"/>
    <property type="project" value="UniProtKB-SubCell"/>
</dbReference>
<dbReference type="InterPro" id="IPR036739">
    <property type="entry name" value="SLC41_membr_dom_sf"/>
</dbReference>
<evidence type="ECO:0000256" key="8">
    <source>
        <dbReference type="SAM" id="Phobius"/>
    </source>
</evidence>
<dbReference type="GO" id="GO:0008324">
    <property type="term" value="F:monoatomic cation transmembrane transporter activity"/>
    <property type="evidence" value="ECO:0007669"/>
    <property type="project" value="InterPro"/>
</dbReference>
<dbReference type="PANTHER" id="PTHR41394">
    <property type="entry name" value="MAGNESIUM TRANSPORTER MGTE"/>
    <property type="match status" value="1"/>
</dbReference>
<dbReference type="InterPro" id="IPR006667">
    <property type="entry name" value="SLC41_membr_dom"/>
</dbReference>
<dbReference type="Proteomes" id="UP000626109">
    <property type="component" value="Unassembled WGS sequence"/>
</dbReference>
<dbReference type="Pfam" id="PF01769">
    <property type="entry name" value="MgtE"/>
    <property type="match status" value="1"/>
</dbReference>
<reference evidence="10" key="1">
    <citation type="submission" date="2021-02" db="EMBL/GenBank/DDBJ databases">
        <authorList>
            <person name="Dougan E. K."/>
            <person name="Rhodes N."/>
            <person name="Thang M."/>
            <person name="Chan C."/>
        </authorList>
    </citation>
    <scope>NUCLEOTIDE SEQUENCE</scope>
</reference>
<evidence type="ECO:0000313" key="12">
    <source>
        <dbReference type="Proteomes" id="UP000654075"/>
    </source>
</evidence>
<feature type="transmembrane region" description="Helical" evidence="8">
    <location>
        <begin position="27"/>
        <end position="55"/>
    </location>
</feature>
<dbReference type="EMBL" id="CAJNNW010013056">
    <property type="protein sequence ID" value="CAE8654982.1"/>
    <property type="molecule type" value="Genomic_DNA"/>
</dbReference>
<dbReference type="AlphaFoldDB" id="A0A813G737"/>
<dbReference type="OrthoDB" id="48232at2759"/>
<evidence type="ECO:0000259" key="9">
    <source>
        <dbReference type="Pfam" id="PF01769"/>
    </source>
</evidence>
<evidence type="ECO:0000256" key="3">
    <source>
        <dbReference type="ARBA" id="ARBA00022448"/>
    </source>
</evidence>
<feature type="non-terminal residue" evidence="10">
    <location>
        <position position="1"/>
    </location>
</feature>
<evidence type="ECO:0000256" key="5">
    <source>
        <dbReference type="ARBA" id="ARBA00022842"/>
    </source>
</evidence>
<protein>
    <recommendedName>
        <fullName evidence="9">SLC41A/MgtE integral membrane domain-containing protein</fullName>
    </recommendedName>
</protein>
<sequence>ELLISVGVAAVLSLSVAARIILFGNPISDAICIAIAMALTVIFSIVFGACAPLVLQRLGADPAKVSGPLLSTAIDIFGVLVACLSAQLLEAVGAFPVSV</sequence>
<dbReference type="PANTHER" id="PTHR41394:SF5">
    <property type="entry name" value="SLC41A_MGTE INTEGRAL MEMBRANE DOMAIN-CONTAINING PROTEIN"/>
    <property type="match status" value="1"/>
</dbReference>
<proteinExistence type="inferred from homology"/>
<evidence type="ECO:0000256" key="1">
    <source>
        <dbReference type="ARBA" id="ARBA00004141"/>
    </source>
</evidence>
<evidence type="ECO:0000313" key="10">
    <source>
        <dbReference type="EMBL" id="CAE8621979.1"/>
    </source>
</evidence>
<dbReference type="Proteomes" id="UP000654075">
    <property type="component" value="Unassembled WGS sequence"/>
</dbReference>
<keyword evidence="4 8" id="KW-0812">Transmembrane</keyword>
<organism evidence="10 12">
    <name type="scientific">Polarella glacialis</name>
    <name type="common">Dinoflagellate</name>
    <dbReference type="NCBI Taxonomy" id="89957"/>
    <lineage>
        <taxon>Eukaryota</taxon>
        <taxon>Sar</taxon>
        <taxon>Alveolata</taxon>
        <taxon>Dinophyceae</taxon>
        <taxon>Suessiales</taxon>
        <taxon>Suessiaceae</taxon>
        <taxon>Polarella</taxon>
    </lineage>
</organism>
<keyword evidence="6 8" id="KW-1133">Transmembrane helix</keyword>
<keyword evidence="12" id="KW-1185">Reference proteome</keyword>
<dbReference type="Gene3D" id="1.10.357.20">
    <property type="entry name" value="SLC41 divalent cation transporters, integral membrane domain"/>
    <property type="match status" value="1"/>
</dbReference>
<comment type="similarity">
    <text evidence="2">Belongs to the SLC41A transporter family.</text>
</comment>
<feature type="transmembrane region" description="Helical" evidence="8">
    <location>
        <begin position="67"/>
        <end position="89"/>
    </location>
</feature>
<keyword evidence="5" id="KW-0460">Magnesium</keyword>
<name>A0A813G737_POLGL</name>
<gene>
    <name evidence="10" type="ORF">PGLA1383_LOCUS39494</name>
    <name evidence="11" type="ORF">PGLA2088_LOCUS11340</name>
</gene>
<feature type="domain" description="SLC41A/MgtE integral membrane" evidence="9">
    <location>
        <begin position="1"/>
        <end position="82"/>
    </location>
</feature>
<dbReference type="EMBL" id="CAJNNV010027861">
    <property type="protein sequence ID" value="CAE8621979.1"/>
    <property type="molecule type" value="Genomic_DNA"/>
</dbReference>